<dbReference type="PRINTS" id="PR00705">
    <property type="entry name" value="PAPAIN"/>
</dbReference>
<dbReference type="InterPro" id="IPR000169">
    <property type="entry name" value="Pept_cys_AS"/>
</dbReference>
<dbReference type="CDD" id="cd02620">
    <property type="entry name" value="Peptidase_C1A_CathepsinB"/>
    <property type="match status" value="1"/>
</dbReference>
<dbReference type="EMBL" id="JAVFWL010000001">
    <property type="protein sequence ID" value="KAK6725695.1"/>
    <property type="molecule type" value="Genomic_DNA"/>
</dbReference>
<evidence type="ECO:0000256" key="2">
    <source>
        <dbReference type="ARBA" id="ARBA00022670"/>
    </source>
</evidence>
<dbReference type="Gene3D" id="3.90.70.10">
    <property type="entry name" value="Cysteine proteinases"/>
    <property type="match status" value="1"/>
</dbReference>
<evidence type="ECO:0000256" key="4">
    <source>
        <dbReference type="ARBA" id="ARBA00022807"/>
    </source>
</evidence>
<organism evidence="6 7">
    <name type="scientific">Necator americanus</name>
    <name type="common">Human hookworm</name>
    <dbReference type="NCBI Taxonomy" id="51031"/>
    <lineage>
        <taxon>Eukaryota</taxon>
        <taxon>Metazoa</taxon>
        <taxon>Ecdysozoa</taxon>
        <taxon>Nematoda</taxon>
        <taxon>Chromadorea</taxon>
        <taxon>Rhabditida</taxon>
        <taxon>Rhabditina</taxon>
        <taxon>Rhabditomorpha</taxon>
        <taxon>Strongyloidea</taxon>
        <taxon>Ancylostomatidae</taxon>
        <taxon>Bunostominae</taxon>
        <taxon>Necator</taxon>
    </lineage>
</organism>
<accession>A0ABR1BIG6</accession>
<keyword evidence="7" id="KW-1185">Reference proteome</keyword>
<dbReference type="SMART" id="SM00645">
    <property type="entry name" value="Pept_C1"/>
    <property type="match status" value="1"/>
</dbReference>
<protein>
    <recommendedName>
        <fullName evidence="5">Peptidase C1A papain C-terminal domain-containing protein</fullName>
    </recommendedName>
</protein>
<dbReference type="PROSITE" id="PS00639">
    <property type="entry name" value="THIOL_PROTEASE_HIS"/>
    <property type="match status" value="1"/>
</dbReference>
<keyword evidence="4" id="KW-0788">Thiol protease</keyword>
<reference evidence="6 7" key="1">
    <citation type="submission" date="2023-08" db="EMBL/GenBank/DDBJ databases">
        <title>A Necator americanus chromosomal reference genome.</title>
        <authorList>
            <person name="Ilik V."/>
            <person name="Petrzelkova K.J."/>
            <person name="Pardy F."/>
            <person name="Fuh T."/>
            <person name="Niatou-Singa F.S."/>
            <person name="Gouil Q."/>
            <person name="Baker L."/>
            <person name="Ritchie M.E."/>
            <person name="Jex A.R."/>
            <person name="Gazzola D."/>
            <person name="Li H."/>
            <person name="Toshio Fujiwara R."/>
            <person name="Zhan B."/>
            <person name="Aroian R.V."/>
            <person name="Pafco B."/>
            <person name="Schwarz E.M."/>
        </authorList>
    </citation>
    <scope>NUCLEOTIDE SEQUENCE [LARGE SCALE GENOMIC DNA]</scope>
    <source>
        <strain evidence="6 7">Aroian</strain>
        <tissue evidence="6">Whole animal</tissue>
    </source>
</reference>
<sequence>MLILIALVVTALAQQPLSLKEYLEQPIREEAENLSGEAFAEFLNKRQSFFTAKYTPNALNILKMRVMESRFLDNEEGEMLKEEDMDFSEEIPVSFDARDKWPKCTSIGFIRDQSHCGSCWAVSSAETMSDRLCVQSNGTIKVLLSDTDILACCPNCGAGCGGGHTIRAWEYFKNTGVCTGGLYGTKDSCKPYAFYPCKDESYGKCPKDPFPTPKCRKICQYKYNKKYADDKYYANSAYRIPQNETWIKLEIMRNGPVTASFRIYPDFGFYEKGVYVTSGGRELGGHAIKIIGWGTEKVNGTDLPYWLIANSWGTDWGENNGYFRILRGQNHCQIEQKVIAGMIKVPQPKSAGPPLQPNPSS</sequence>
<dbReference type="InterPro" id="IPR013128">
    <property type="entry name" value="Peptidase_C1A"/>
</dbReference>
<comment type="similarity">
    <text evidence="1">Belongs to the peptidase C1 family.</text>
</comment>
<keyword evidence="3" id="KW-0378">Hydrolase</keyword>
<evidence type="ECO:0000259" key="5">
    <source>
        <dbReference type="SMART" id="SM00645"/>
    </source>
</evidence>
<evidence type="ECO:0000256" key="3">
    <source>
        <dbReference type="ARBA" id="ARBA00022801"/>
    </source>
</evidence>
<dbReference type="Pfam" id="PF00112">
    <property type="entry name" value="Peptidase_C1"/>
    <property type="match status" value="1"/>
</dbReference>
<feature type="domain" description="Peptidase C1A papain C-terminal" evidence="5">
    <location>
        <begin position="91"/>
        <end position="342"/>
    </location>
</feature>
<dbReference type="InterPro" id="IPR038765">
    <property type="entry name" value="Papain-like_cys_pep_sf"/>
</dbReference>
<keyword evidence="2" id="KW-0645">Protease</keyword>
<dbReference type="InterPro" id="IPR000668">
    <property type="entry name" value="Peptidase_C1A_C"/>
</dbReference>
<dbReference type="Proteomes" id="UP001303046">
    <property type="component" value="Unassembled WGS sequence"/>
</dbReference>
<name>A0ABR1BIG6_NECAM</name>
<gene>
    <name evidence="6" type="primary">Necator_chrI.g294</name>
    <name evidence="6" type="ORF">RB195_004173</name>
</gene>
<proteinExistence type="inferred from homology"/>
<comment type="caution">
    <text evidence="6">The sequence shown here is derived from an EMBL/GenBank/DDBJ whole genome shotgun (WGS) entry which is preliminary data.</text>
</comment>
<dbReference type="InterPro" id="IPR025660">
    <property type="entry name" value="Pept_his_AS"/>
</dbReference>
<evidence type="ECO:0000313" key="6">
    <source>
        <dbReference type="EMBL" id="KAK6725695.1"/>
    </source>
</evidence>
<dbReference type="SUPFAM" id="SSF54001">
    <property type="entry name" value="Cysteine proteinases"/>
    <property type="match status" value="1"/>
</dbReference>
<dbReference type="PROSITE" id="PS00139">
    <property type="entry name" value="THIOL_PROTEASE_CYS"/>
    <property type="match status" value="1"/>
</dbReference>
<dbReference type="PANTHER" id="PTHR12411">
    <property type="entry name" value="CYSTEINE PROTEASE FAMILY C1-RELATED"/>
    <property type="match status" value="1"/>
</dbReference>
<evidence type="ECO:0000313" key="7">
    <source>
        <dbReference type="Proteomes" id="UP001303046"/>
    </source>
</evidence>
<evidence type="ECO:0000256" key="1">
    <source>
        <dbReference type="ARBA" id="ARBA00008455"/>
    </source>
</evidence>